<keyword evidence="1" id="KW-0175">Coiled coil</keyword>
<keyword evidence="7" id="KW-1185">Reference proteome</keyword>
<keyword evidence="3" id="KW-0812">Transmembrane</keyword>
<dbReference type="Proteomes" id="UP000216107">
    <property type="component" value="Unassembled WGS sequence"/>
</dbReference>
<gene>
    <name evidence="4" type="ORF">BGI27_01340</name>
    <name evidence="5" type="ORF">CGU29_01830</name>
</gene>
<accession>A0A272EYJ2</accession>
<keyword evidence="3" id="KW-0472">Membrane</keyword>
<sequence length="193" mass="21330">MTREVIFGLIGVLLLYVCWQLLRLWFMARRRSAAKRDAESSQAIHSSILGAGTGPSFSSVHFDADLEPETVSPSSLEPRLSAIPPLHRPVEPDPTEFSFDALLEMRQTRHRLDELFGRHESLEAEVVALRKALAEVRAFAQVSPMYGEAVALARRGFSVDAIAERCGISVAEAQLVNALSIDPTTDEKDDERG</sequence>
<comment type="caution">
    <text evidence="5">The sequence shown here is derived from an EMBL/GenBank/DDBJ whole genome shotgun (WGS) entry which is preliminary data.</text>
</comment>
<evidence type="ECO:0000313" key="5">
    <source>
        <dbReference type="EMBL" id="PAS95204.1"/>
    </source>
</evidence>
<organism evidence="5 6">
    <name type="scientific">Candidatus Dactylopiibacterium carminicum</name>
    <dbReference type="NCBI Taxonomy" id="857335"/>
    <lineage>
        <taxon>Bacteria</taxon>
        <taxon>Pseudomonadati</taxon>
        <taxon>Pseudomonadota</taxon>
        <taxon>Betaproteobacteria</taxon>
        <taxon>Rhodocyclales</taxon>
        <taxon>Rhodocyclaceae</taxon>
        <taxon>Candidatus Dactylopiibacterium</taxon>
    </lineage>
</organism>
<feature type="coiled-coil region" evidence="1">
    <location>
        <begin position="105"/>
        <end position="132"/>
    </location>
</feature>
<dbReference type="OrthoDB" id="8562683at2"/>
<evidence type="ECO:0000256" key="2">
    <source>
        <dbReference type="SAM" id="MobiDB-lite"/>
    </source>
</evidence>
<protein>
    <submittedName>
        <fullName evidence="4">DUF2802 domain-containing protein</fullName>
    </submittedName>
</protein>
<reference evidence="5 6" key="2">
    <citation type="submission" date="2017-07" db="EMBL/GenBank/DDBJ databases">
        <title>Candidatus Dactylopiibacterium carminicum, a nitrogen-fixing symbiont of the cochineal insect Dactylopius coccus and Dactylopius opuntiae (Hemiptera: Coccoidea: Dactylopiidae).</title>
        <authorList>
            <person name="Vera A."/>
        </authorList>
    </citation>
    <scope>NUCLEOTIDE SEQUENCE [LARGE SCALE GENOMIC DNA]</scope>
    <source>
        <strain evidence="5 6">NFDCM</strain>
    </source>
</reference>
<evidence type="ECO:0000313" key="4">
    <source>
        <dbReference type="EMBL" id="KAF7600559.1"/>
    </source>
</evidence>
<keyword evidence="3" id="KW-1133">Transmembrane helix</keyword>
<dbReference type="EMBL" id="MDUX01000003">
    <property type="protein sequence ID" value="KAF7600559.1"/>
    <property type="molecule type" value="Genomic_DNA"/>
</dbReference>
<evidence type="ECO:0000256" key="3">
    <source>
        <dbReference type="SAM" id="Phobius"/>
    </source>
</evidence>
<evidence type="ECO:0000313" key="6">
    <source>
        <dbReference type="Proteomes" id="UP000216107"/>
    </source>
</evidence>
<evidence type="ECO:0000256" key="1">
    <source>
        <dbReference type="SAM" id="Coils"/>
    </source>
</evidence>
<evidence type="ECO:0000313" key="7">
    <source>
        <dbReference type="Proteomes" id="UP000623509"/>
    </source>
</evidence>
<feature type="transmembrane region" description="Helical" evidence="3">
    <location>
        <begin position="6"/>
        <end position="26"/>
    </location>
</feature>
<dbReference type="InterPro" id="IPR021244">
    <property type="entry name" value="DUF2802"/>
</dbReference>
<dbReference type="Proteomes" id="UP000623509">
    <property type="component" value="Unassembled WGS sequence"/>
</dbReference>
<dbReference type="AlphaFoldDB" id="A0A272EYJ2"/>
<dbReference type="Pfam" id="PF10975">
    <property type="entry name" value="DUF2802"/>
    <property type="match status" value="1"/>
</dbReference>
<dbReference type="EMBL" id="NMRN01000002">
    <property type="protein sequence ID" value="PAS95204.1"/>
    <property type="molecule type" value="Genomic_DNA"/>
</dbReference>
<proteinExistence type="predicted"/>
<feature type="region of interest" description="Disordered" evidence="2">
    <location>
        <begin position="68"/>
        <end position="92"/>
    </location>
</feature>
<reference evidence="4 7" key="1">
    <citation type="submission" date="2016-08" db="EMBL/GenBank/DDBJ databases">
        <title>Candidatus Dactylopiibacterium carminicum genome sequence.</title>
        <authorList>
            <person name="Ramirez-Puebla S.T."/>
            <person name="Ormeno-Orrillo E."/>
            <person name="Vera-Ponce De Leon A."/>
            <person name="Luis L."/>
            <person name="Sanchez-Flores A."/>
            <person name="Monica R."/>
            <person name="Martinez-Romero E."/>
        </authorList>
    </citation>
    <scope>NUCLEOTIDE SEQUENCE [LARGE SCALE GENOMIC DNA]</scope>
    <source>
        <strain evidence="4">END1</strain>
    </source>
</reference>
<name>A0A272EYJ2_9RHOO</name>